<proteinExistence type="predicted"/>
<dbReference type="Pfam" id="PF14398">
    <property type="entry name" value="ATPgrasp_YheCD"/>
    <property type="match status" value="1"/>
</dbReference>
<dbReference type="RefSeq" id="WP_317831220.1">
    <property type="nucleotide sequence ID" value="NZ_CP136920.1"/>
</dbReference>
<organism evidence="1 2">
    <name type="scientific">Rubellicoccus peritrichatus</name>
    <dbReference type="NCBI Taxonomy" id="3080537"/>
    <lineage>
        <taxon>Bacteria</taxon>
        <taxon>Pseudomonadati</taxon>
        <taxon>Verrucomicrobiota</taxon>
        <taxon>Opitutia</taxon>
        <taxon>Puniceicoccales</taxon>
        <taxon>Cerasicoccaceae</taxon>
        <taxon>Rubellicoccus</taxon>
    </lineage>
</organism>
<evidence type="ECO:0000313" key="2">
    <source>
        <dbReference type="Proteomes" id="UP001304300"/>
    </source>
</evidence>
<accession>A0AAQ3L8Q5</accession>
<dbReference type="GO" id="GO:0009432">
    <property type="term" value="P:SOS response"/>
    <property type="evidence" value="ECO:0007669"/>
    <property type="project" value="TreeGrafter"/>
</dbReference>
<dbReference type="Proteomes" id="UP001304300">
    <property type="component" value="Chromosome"/>
</dbReference>
<reference evidence="1 2" key="1">
    <citation type="submission" date="2023-10" db="EMBL/GenBank/DDBJ databases">
        <title>Rubellicoccus peritrichatus gen. nov., sp. nov., isolated from an algae of coral reef tank.</title>
        <authorList>
            <person name="Luo J."/>
        </authorList>
    </citation>
    <scope>NUCLEOTIDE SEQUENCE [LARGE SCALE GENOMIC DNA]</scope>
    <source>
        <strain evidence="1 2">CR14</strain>
    </source>
</reference>
<dbReference type="GO" id="GO:0018169">
    <property type="term" value="F:ribosomal S6-glutamic acid ligase activity"/>
    <property type="evidence" value="ECO:0007669"/>
    <property type="project" value="TreeGrafter"/>
</dbReference>
<dbReference type="SUPFAM" id="SSF56059">
    <property type="entry name" value="Glutathione synthetase ATP-binding domain-like"/>
    <property type="match status" value="1"/>
</dbReference>
<dbReference type="PANTHER" id="PTHR21621">
    <property type="entry name" value="RIBOSOMAL PROTEIN S6 MODIFICATION PROTEIN"/>
    <property type="match status" value="1"/>
</dbReference>
<dbReference type="EMBL" id="CP136920">
    <property type="protein sequence ID" value="WOO39355.1"/>
    <property type="molecule type" value="Genomic_DNA"/>
</dbReference>
<dbReference type="Gene3D" id="3.30.470.20">
    <property type="entry name" value="ATP-grasp fold, B domain"/>
    <property type="match status" value="1"/>
</dbReference>
<gene>
    <name evidence="1" type="ORF">RZN69_12085</name>
</gene>
<dbReference type="NCBIfam" id="NF038074">
    <property type="entry name" value="fam_STM4014"/>
    <property type="match status" value="1"/>
</dbReference>
<name>A0AAQ3L8Q5_9BACT</name>
<sequence>MAFRRSRRIVILYCGMQFGLLGNPENRRVAYFAAACKHFDLPPPLVFSWQSYLESPESIHRLMEKVDFMRMDSPAENASVTKKLIELGNRKLKPTIRFGQITWLKEYYMGFSKILDILSEQRITWMNSPSDIRIMFDKWASHQRFKQKNLPRPATELVPESIQAFRDKRSQEGRIFLKPLYASSASGVCAYQWSDKNEQLIGPIEIVKKGAQVILYNSLRVRKYNMREDIDAILQTLLPQCMLQEAWLPKAKVDGKNLDLRIVVIAGKASHWVIRQSSHPMTNLHLGNTRGNREALINVHGPKVLEDCFSLAEQAAACFRNSLYAGVDIMFNRRGQPYVLEINAFGDLLPGILHEGLDTYTTEVKALRSRVS</sequence>
<dbReference type="AlphaFoldDB" id="A0AAQ3L8Q5"/>
<keyword evidence="2" id="KW-1185">Reference proteome</keyword>
<dbReference type="InterPro" id="IPR026838">
    <property type="entry name" value="YheC/D"/>
</dbReference>
<dbReference type="KEGG" id="puo:RZN69_12085"/>
<dbReference type="GO" id="GO:0005737">
    <property type="term" value="C:cytoplasm"/>
    <property type="evidence" value="ECO:0007669"/>
    <property type="project" value="TreeGrafter"/>
</dbReference>
<dbReference type="InterPro" id="IPR047778">
    <property type="entry name" value="STM4014-like"/>
</dbReference>
<protein>
    <submittedName>
        <fullName evidence="1">STM4014 family protein</fullName>
    </submittedName>
</protein>
<dbReference type="PANTHER" id="PTHR21621:SF0">
    <property type="entry name" value="BETA-CITRYLGLUTAMATE SYNTHASE B-RELATED"/>
    <property type="match status" value="1"/>
</dbReference>
<evidence type="ECO:0000313" key="1">
    <source>
        <dbReference type="EMBL" id="WOO39355.1"/>
    </source>
</evidence>